<dbReference type="EMBL" id="KL197718">
    <property type="protein sequence ID" value="KDQ58152.1"/>
    <property type="molecule type" value="Genomic_DNA"/>
</dbReference>
<evidence type="ECO:0000313" key="3">
    <source>
        <dbReference type="Proteomes" id="UP000027265"/>
    </source>
</evidence>
<feature type="compositionally biased region" description="Low complexity" evidence="1">
    <location>
        <begin position="67"/>
        <end position="86"/>
    </location>
</feature>
<evidence type="ECO:0000313" key="2">
    <source>
        <dbReference type="EMBL" id="KDQ58152.1"/>
    </source>
</evidence>
<organism evidence="2 3">
    <name type="scientific">Jaapia argillacea MUCL 33604</name>
    <dbReference type="NCBI Taxonomy" id="933084"/>
    <lineage>
        <taxon>Eukaryota</taxon>
        <taxon>Fungi</taxon>
        <taxon>Dikarya</taxon>
        <taxon>Basidiomycota</taxon>
        <taxon>Agaricomycotina</taxon>
        <taxon>Agaricomycetes</taxon>
        <taxon>Agaricomycetidae</taxon>
        <taxon>Jaapiales</taxon>
        <taxon>Jaapiaceae</taxon>
        <taxon>Jaapia</taxon>
    </lineage>
</organism>
<proteinExistence type="predicted"/>
<gene>
    <name evidence="2" type="ORF">JAAARDRAFT_34965</name>
</gene>
<protein>
    <submittedName>
        <fullName evidence="2">Uncharacterized protein</fullName>
    </submittedName>
</protein>
<dbReference type="Proteomes" id="UP000027265">
    <property type="component" value="Unassembled WGS sequence"/>
</dbReference>
<evidence type="ECO:0000256" key="1">
    <source>
        <dbReference type="SAM" id="MobiDB-lite"/>
    </source>
</evidence>
<reference evidence="3" key="1">
    <citation type="journal article" date="2014" name="Proc. Natl. Acad. Sci. U.S.A.">
        <title>Extensive sampling of basidiomycete genomes demonstrates inadequacy of the white-rot/brown-rot paradigm for wood decay fungi.</title>
        <authorList>
            <person name="Riley R."/>
            <person name="Salamov A.A."/>
            <person name="Brown D.W."/>
            <person name="Nagy L.G."/>
            <person name="Floudas D."/>
            <person name="Held B.W."/>
            <person name="Levasseur A."/>
            <person name="Lombard V."/>
            <person name="Morin E."/>
            <person name="Otillar R."/>
            <person name="Lindquist E.A."/>
            <person name="Sun H."/>
            <person name="LaButti K.M."/>
            <person name="Schmutz J."/>
            <person name="Jabbour D."/>
            <person name="Luo H."/>
            <person name="Baker S.E."/>
            <person name="Pisabarro A.G."/>
            <person name="Walton J.D."/>
            <person name="Blanchette R.A."/>
            <person name="Henrissat B."/>
            <person name="Martin F."/>
            <person name="Cullen D."/>
            <person name="Hibbett D.S."/>
            <person name="Grigoriev I.V."/>
        </authorList>
    </citation>
    <scope>NUCLEOTIDE SEQUENCE [LARGE SCALE GENOMIC DNA]</scope>
    <source>
        <strain evidence="3">MUCL 33604</strain>
    </source>
</reference>
<feature type="compositionally biased region" description="Polar residues" evidence="1">
    <location>
        <begin position="1"/>
        <end position="11"/>
    </location>
</feature>
<feature type="region of interest" description="Disordered" evidence="1">
    <location>
        <begin position="1"/>
        <end position="38"/>
    </location>
</feature>
<keyword evidence="3" id="KW-1185">Reference proteome</keyword>
<dbReference type="AlphaFoldDB" id="A0A067Q3T5"/>
<dbReference type="InParanoid" id="A0A067Q3T5"/>
<sequence length="101" mass="11258">MSQRSTPQSGLFTEKYWTHRPDYTGYSPESISELSERSPNHLQCRLFHIRHGNVGHKQRTVPHPTFSSPALSSGSSSSSSVATTRSGSERPYSGRVDYTQS</sequence>
<feature type="region of interest" description="Disordered" evidence="1">
    <location>
        <begin position="53"/>
        <end position="101"/>
    </location>
</feature>
<name>A0A067Q3T5_9AGAM</name>
<dbReference type="HOGENOM" id="CLU_2298316_0_0_1"/>
<accession>A0A067Q3T5</accession>
<feature type="non-terminal residue" evidence="2">
    <location>
        <position position="101"/>
    </location>
</feature>